<dbReference type="Gene3D" id="2.170.270.10">
    <property type="entry name" value="SET domain"/>
    <property type="match status" value="1"/>
</dbReference>
<dbReference type="OMA" id="KCFDCQC"/>
<feature type="domain" description="SET" evidence="2">
    <location>
        <begin position="70"/>
        <end position="328"/>
    </location>
</feature>
<dbReference type="Proteomes" id="UP000000305">
    <property type="component" value="Unassembled WGS sequence"/>
</dbReference>
<dbReference type="EMBL" id="GL732531">
    <property type="protein sequence ID" value="EFX85869.1"/>
    <property type="molecule type" value="Genomic_DNA"/>
</dbReference>
<name>E9G421_DAPPU</name>
<protein>
    <recommendedName>
        <fullName evidence="2">SET domain-containing protein</fullName>
    </recommendedName>
</protein>
<proteinExistence type="predicted"/>
<dbReference type="eggNOG" id="KOG2084">
    <property type="taxonomic scope" value="Eukaryota"/>
</dbReference>
<dbReference type="GO" id="GO:0005634">
    <property type="term" value="C:nucleus"/>
    <property type="evidence" value="ECO:0000318"/>
    <property type="project" value="GO_Central"/>
</dbReference>
<dbReference type="PANTHER" id="PTHR46455">
    <property type="entry name" value="SET AND MYND DOMAIN CONTAINING, ARTHROPOD-SPECIFIC, MEMBER 4, ISOFORM A"/>
    <property type="match status" value="1"/>
</dbReference>
<evidence type="ECO:0000313" key="3">
    <source>
        <dbReference type="EMBL" id="EFX85869.1"/>
    </source>
</evidence>
<dbReference type="STRING" id="6669.E9G421"/>
<dbReference type="GO" id="GO:0008170">
    <property type="term" value="F:N-methyltransferase activity"/>
    <property type="evidence" value="ECO:0007669"/>
    <property type="project" value="UniProtKB-ARBA"/>
</dbReference>
<keyword evidence="4" id="KW-1185">Reference proteome</keyword>
<dbReference type="HOGENOM" id="CLU_024539_1_0_1"/>
<evidence type="ECO:0000259" key="2">
    <source>
        <dbReference type="PROSITE" id="PS50280"/>
    </source>
</evidence>
<dbReference type="GO" id="GO:0008276">
    <property type="term" value="F:protein methyltransferase activity"/>
    <property type="evidence" value="ECO:0007669"/>
    <property type="project" value="UniProtKB-ARBA"/>
</dbReference>
<dbReference type="CDD" id="cd20071">
    <property type="entry name" value="SET_SMYD"/>
    <property type="match status" value="1"/>
</dbReference>
<dbReference type="InterPro" id="IPR046341">
    <property type="entry name" value="SET_dom_sf"/>
</dbReference>
<dbReference type="PANTHER" id="PTHR46455:SF1">
    <property type="entry name" value="SET AND MYND DOMAIN CONTAINING, ARTHROPOD-SPECIFIC, MEMBER 2"/>
    <property type="match status" value="1"/>
</dbReference>
<dbReference type="InterPro" id="IPR001214">
    <property type="entry name" value="SET_dom"/>
</dbReference>
<gene>
    <name evidence="3" type="ORF">DAPPUDRAFT_237516</name>
</gene>
<feature type="region of interest" description="Disordered" evidence="1">
    <location>
        <begin position="46"/>
        <end position="75"/>
    </location>
</feature>
<evidence type="ECO:0000256" key="1">
    <source>
        <dbReference type="SAM" id="MobiDB-lite"/>
    </source>
</evidence>
<dbReference type="PROSITE" id="PS50280">
    <property type="entry name" value="SET"/>
    <property type="match status" value="1"/>
</dbReference>
<accession>E9G421</accession>
<dbReference type="Gene3D" id="6.10.140.2220">
    <property type="match status" value="1"/>
</dbReference>
<evidence type="ECO:0000313" key="4">
    <source>
        <dbReference type="Proteomes" id="UP000000305"/>
    </source>
</evidence>
<reference evidence="3 4" key="1">
    <citation type="journal article" date="2011" name="Science">
        <title>The ecoresponsive genome of Daphnia pulex.</title>
        <authorList>
            <person name="Colbourne J.K."/>
            <person name="Pfrender M.E."/>
            <person name="Gilbert D."/>
            <person name="Thomas W.K."/>
            <person name="Tucker A."/>
            <person name="Oakley T.H."/>
            <person name="Tokishita S."/>
            <person name="Aerts A."/>
            <person name="Arnold G.J."/>
            <person name="Basu M.K."/>
            <person name="Bauer D.J."/>
            <person name="Caceres C.E."/>
            <person name="Carmel L."/>
            <person name="Casola C."/>
            <person name="Choi J.H."/>
            <person name="Detter J.C."/>
            <person name="Dong Q."/>
            <person name="Dusheyko S."/>
            <person name="Eads B.D."/>
            <person name="Frohlich T."/>
            <person name="Geiler-Samerotte K.A."/>
            <person name="Gerlach D."/>
            <person name="Hatcher P."/>
            <person name="Jogdeo S."/>
            <person name="Krijgsveld J."/>
            <person name="Kriventseva E.V."/>
            <person name="Kultz D."/>
            <person name="Laforsch C."/>
            <person name="Lindquist E."/>
            <person name="Lopez J."/>
            <person name="Manak J.R."/>
            <person name="Muller J."/>
            <person name="Pangilinan J."/>
            <person name="Patwardhan R.P."/>
            <person name="Pitluck S."/>
            <person name="Pritham E.J."/>
            <person name="Rechtsteiner A."/>
            <person name="Rho M."/>
            <person name="Rogozin I.B."/>
            <person name="Sakarya O."/>
            <person name="Salamov A."/>
            <person name="Schaack S."/>
            <person name="Shapiro H."/>
            <person name="Shiga Y."/>
            <person name="Skalitzky C."/>
            <person name="Smith Z."/>
            <person name="Souvorov A."/>
            <person name="Sung W."/>
            <person name="Tang Z."/>
            <person name="Tsuchiya D."/>
            <person name="Tu H."/>
            <person name="Vos H."/>
            <person name="Wang M."/>
            <person name="Wolf Y.I."/>
            <person name="Yamagata H."/>
            <person name="Yamada T."/>
            <person name="Ye Y."/>
            <person name="Shaw J.R."/>
            <person name="Andrews J."/>
            <person name="Crease T.J."/>
            <person name="Tang H."/>
            <person name="Lucas S.M."/>
            <person name="Robertson H.M."/>
            <person name="Bork P."/>
            <person name="Koonin E.V."/>
            <person name="Zdobnov E.M."/>
            <person name="Grigoriev I.V."/>
            <person name="Lynch M."/>
            <person name="Boore J.L."/>
        </authorList>
    </citation>
    <scope>NUCLEOTIDE SEQUENCE [LARGE SCALE GENOMIC DNA]</scope>
</reference>
<dbReference type="SUPFAM" id="SSF82199">
    <property type="entry name" value="SET domain"/>
    <property type="match status" value="1"/>
</dbReference>
<organism evidence="3 4">
    <name type="scientific">Daphnia pulex</name>
    <name type="common">Water flea</name>
    <dbReference type="NCBI Taxonomy" id="6669"/>
    <lineage>
        <taxon>Eukaryota</taxon>
        <taxon>Metazoa</taxon>
        <taxon>Ecdysozoa</taxon>
        <taxon>Arthropoda</taxon>
        <taxon>Crustacea</taxon>
        <taxon>Branchiopoda</taxon>
        <taxon>Diplostraca</taxon>
        <taxon>Cladocera</taxon>
        <taxon>Anomopoda</taxon>
        <taxon>Daphniidae</taxon>
        <taxon>Daphnia</taxon>
    </lineage>
</organism>
<feature type="compositionally biased region" description="Polar residues" evidence="1">
    <location>
        <begin position="54"/>
        <end position="67"/>
    </location>
</feature>
<dbReference type="PhylomeDB" id="E9G421"/>
<sequence>MVEFMEMTGESRMIDLPPVSSSSVDSNPGYLLLIYTLDIGDICGSRTQGRENRGMTQPNNRKSSSGGSKPAIHLDSSPELGRYFVASRAFKPGDIVMKEFPLASAPGPLSEHVCFACHRLFARAHICSDCRSPLCSRNCQVSPEHQRECRYLTKIIAEIENRQRNGKIQRVPVQLGMLMLPLRLLMLRREQPDKWNQLMDLESHTTARQATSIWGFNQRNITPFLETMLIDEMPDIINDDLVQQMCGAVDVNSFEIRIETPDRRHTNDLPQQPMPNSQEVLRGTFYMASLMAHSCVVNAQISIGNDSQMTVKATVPIREGEGIFVSYTDPLQTTLQRRTFLEKGKHFICRCRRCQDPTEFGTFASAVRCRSCTSGWVLPNDDPASIASAAAVEGVALRWKCSECSSELKSEEIGRTEEVIQNIVKNIQRLPVDRHLIDRCEELFVTLPKKIHVNHAFLLQLRISLIHLYGNVPGFLIPELSVGLLQRKAQLCAELLEALRHLCPGYSRLRGMILYELHVPLVCLANKKYEKGRSKQPDQLITELKEAEIYLKEAVQILIHEPTSTPESRIARAAMADLKQLREYIRDMEKLKHLA</sequence>
<dbReference type="GO" id="GO:0008757">
    <property type="term" value="F:S-adenosylmethionine-dependent methyltransferase activity"/>
    <property type="evidence" value="ECO:0007669"/>
    <property type="project" value="UniProtKB-ARBA"/>
</dbReference>
<dbReference type="InParanoid" id="E9G421"/>
<dbReference type="OrthoDB" id="77368at2759"/>
<dbReference type="KEGG" id="dpx:DAPPUDRAFT_237516"/>
<dbReference type="AlphaFoldDB" id="E9G421"/>
<dbReference type="InterPro" id="IPR053010">
    <property type="entry name" value="SET_SmydA-8"/>
</dbReference>
<dbReference type="Gene3D" id="1.10.220.160">
    <property type="match status" value="1"/>
</dbReference>